<organism evidence="8 9">
    <name type="scientific">Acrobeloides nanus</name>
    <dbReference type="NCBI Taxonomy" id="290746"/>
    <lineage>
        <taxon>Eukaryota</taxon>
        <taxon>Metazoa</taxon>
        <taxon>Ecdysozoa</taxon>
        <taxon>Nematoda</taxon>
        <taxon>Chromadorea</taxon>
        <taxon>Rhabditida</taxon>
        <taxon>Tylenchina</taxon>
        <taxon>Cephalobomorpha</taxon>
        <taxon>Cephaloboidea</taxon>
        <taxon>Cephalobidae</taxon>
        <taxon>Acrobeloides</taxon>
    </lineage>
</organism>
<evidence type="ECO:0000313" key="9">
    <source>
        <dbReference type="WBParaSite" id="ACRNAN_scaffold9190.g11641.t1"/>
    </source>
</evidence>
<feature type="domain" description="Beta-galactosidase 1-like first all-beta" evidence="6">
    <location>
        <begin position="347"/>
        <end position="393"/>
    </location>
</feature>
<keyword evidence="2" id="KW-0378">Hydrolase</keyword>
<keyword evidence="8" id="KW-1185">Reference proteome</keyword>
<feature type="domain" description="Beta-galactosidase galactose-binding" evidence="7">
    <location>
        <begin position="442"/>
        <end position="498"/>
    </location>
</feature>
<dbReference type="SUPFAM" id="SSF49785">
    <property type="entry name" value="Galactose-binding domain-like"/>
    <property type="match status" value="1"/>
</dbReference>
<dbReference type="Gene3D" id="3.20.20.80">
    <property type="entry name" value="Glycosidases"/>
    <property type="match status" value="1"/>
</dbReference>
<dbReference type="Proteomes" id="UP000887540">
    <property type="component" value="Unplaced"/>
</dbReference>
<dbReference type="InterPro" id="IPR031330">
    <property type="entry name" value="Gly_Hdrlase_35_cat"/>
</dbReference>
<feature type="active site" description="Nucleophile" evidence="4">
    <location>
        <position position="213"/>
    </location>
</feature>
<dbReference type="InterPro" id="IPR026283">
    <property type="entry name" value="B-gal_1-like"/>
</dbReference>
<name>A0A914EM26_9BILA</name>
<dbReference type="Gene3D" id="2.60.120.260">
    <property type="entry name" value="Galactose-binding domain-like"/>
    <property type="match status" value="4"/>
</dbReference>
<protein>
    <submittedName>
        <fullName evidence="9">Beta-galactosidase</fullName>
    </submittedName>
</protein>
<comment type="similarity">
    <text evidence="1">Belongs to the glycosyl hydrolase 35 family.</text>
</comment>
<evidence type="ECO:0000256" key="2">
    <source>
        <dbReference type="ARBA" id="ARBA00022801"/>
    </source>
</evidence>
<feature type="domain" description="Glycoside hydrolase 35 catalytic" evidence="5">
    <location>
        <begin position="1"/>
        <end position="298"/>
    </location>
</feature>
<feature type="active site" description="Proton donor" evidence="4">
    <location>
        <position position="131"/>
    </location>
</feature>
<dbReference type="InterPro" id="IPR008979">
    <property type="entry name" value="Galactose-bd-like_sf"/>
</dbReference>
<dbReference type="SUPFAM" id="SSF51445">
    <property type="entry name" value="(Trans)glycosidases"/>
    <property type="match status" value="1"/>
</dbReference>
<evidence type="ECO:0000259" key="5">
    <source>
        <dbReference type="Pfam" id="PF01301"/>
    </source>
</evidence>
<sequence length="525" mass="58052">MRVHPDYWNDRLQRIRALGLNAVQVYVPWNLHEPTPGNFDFSGILNITNFITLAQQNGLNVLLRPGPYICAEWEYGGLPYWLLKYENIKLRTSDVNYTNAVQKYYNVLLDVIKPLLYKNGGPILMVQVENEYGVLGVCDHNYTGFLRDLIWSKLGNDVVLYNTDQTNDHAQSCGHVDGVVSTIDFGPTNDGDLDGHFALQQKYANGGPIVCSEFWVDWFCGWGNGELKGLSGQTVADNVYHMYHVNNASFNVYMIHGGTNFGFMAGPNIITSYDYGAAVKENGATNLYYTAIHDMIKNIPGWPNPPLAIPADPPVSNYGPVALTRVGQGLIQTLSQILEACQSAPDPLSYEQLDHPYGYILYTTTLGAGGKTLSTPNIKDYGYVFVNNVFQGLFGGVTLDGAPLKNWFACGVNLTETSVNSLTNSNFEQAPHQIGASTSQPGVYVGYFNASTLTDTWFDSTGWGKGQLFINGFNLGRYWPSKGPQITLYVPKPILKPQNTVLLIELIGGQQTTANFINQTIGHYN</sequence>
<reference evidence="9" key="1">
    <citation type="submission" date="2022-11" db="UniProtKB">
        <authorList>
            <consortium name="WormBaseParasite"/>
        </authorList>
    </citation>
    <scope>IDENTIFICATION</scope>
</reference>
<evidence type="ECO:0000259" key="7">
    <source>
        <dbReference type="Pfam" id="PF21467"/>
    </source>
</evidence>
<dbReference type="PRINTS" id="PR00742">
    <property type="entry name" value="GLHYDRLASE35"/>
</dbReference>
<dbReference type="PIRSF" id="PIRSF006336">
    <property type="entry name" value="B-gal"/>
    <property type="match status" value="1"/>
</dbReference>
<dbReference type="InterPro" id="IPR017853">
    <property type="entry name" value="GH"/>
</dbReference>
<dbReference type="PANTHER" id="PTHR23421">
    <property type="entry name" value="BETA-GALACTOSIDASE RELATED"/>
    <property type="match status" value="1"/>
</dbReference>
<proteinExistence type="inferred from homology"/>
<dbReference type="WBParaSite" id="ACRNAN_scaffold9190.g11641.t1">
    <property type="protein sequence ID" value="ACRNAN_scaffold9190.g11641.t1"/>
    <property type="gene ID" value="ACRNAN_scaffold9190.g11641"/>
</dbReference>
<evidence type="ECO:0000313" key="8">
    <source>
        <dbReference type="Proteomes" id="UP000887540"/>
    </source>
</evidence>
<dbReference type="GO" id="GO:0004565">
    <property type="term" value="F:beta-galactosidase activity"/>
    <property type="evidence" value="ECO:0007669"/>
    <property type="project" value="InterPro"/>
</dbReference>
<evidence type="ECO:0000256" key="3">
    <source>
        <dbReference type="ARBA" id="ARBA00023295"/>
    </source>
</evidence>
<keyword evidence="3" id="KW-0326">Glycosidase</keyword>
<evidence type="ECO:0000256" key="4">
    <source>
        <dbReference type="PIRSR" id="PIRSR006336-1"/>
    </source>
</evidence>
<accession>A0A914EM26</accession>
<evidence type="ECO:0000256" key="1">
    <source>
        <dbReference type="ARBA" id="ARBA00009809"/>
    </source>
</evidence>
<dbReference type="Pfam" id="PF21467">
    <property type="entry name" value="BetaGal_gal-bd"/>
    <property type="match status" value="1"/>
</dbReference>
<dbReference type="Pfam" id="PF21317">
    <property type="entry name" value="BetaGal_ABD_1"/>
    <property type="match status" value="1"/>
</dbReference>
<dbReference type="InterPro" id="IPR019801">
    <property type="entry name" value="Glyco_hydro_35_CS"/>
</dbReference>
<dbReference type="InterPro" id="IPR048912">
    <property type="entry name" value="BetaGal1-like_ABD1"/>
</dbReference>
<dbReference type="PROSITE" id="PS01182">
    <property type="entry name" value="GLYCOSYL_HYDROL_F35"/>
    <property type="match status" value="1"/>
</dbReference>
<dbReference type="Pfam" id="PF01301">
    <property type="entry name" value="Glyco_hydro_35"/>
    <property type="match status" value="1"/>
</dbReference>
<dbReference type="GO" id="GO:0005975">
    <property type="term" value="P:carbohydrate metabolic process"/>
    <property type="evidence" value="ECO:0007669"/>
    <property type="project" value="InterPro"/>
</dbReference>
<dbReference type="InterPro" id="IPR048913">
    <property type="entry name" value="BetaGal_gal-bd"/>
</dbReference>
<dbReference type="InterPro" id="IPR001944">
    <property type="entry name" value="Glycoside_Hdrlase_35"/>
</dbReference>
<evidence type="ECO:0000259" key="6">
    <source>
        <dbReference type="Pfam" id="PF21317"/>
    </source>
</evidence>
<dbReference type="AlphaFoldDB" id="A0A914EM26"/>